<keyword evidence="1" id="KW-0472">Membrane</keyword>
<dbReference type="PANTHER" id="PTHR35041:SF6">
    <property type="entry name" value="FORMYLMETHIONINE DEFORMYLASE-LIKE PROTEIN-RELATED"/>
    <property type="match status" value="1"/>
</dbReference>
<dbReference type="PANTHER" id="PTHR35041">
    <property type="entry name" value="MEDIATOR OF RNA POLYMERASE II TRANSCRIPTION SUBUNIT 1"/>
    <property type="match status" value="1"/>
</dbReference>
<accession>A0A9P8I3H0</accession>
<dbReference type="EMBL" id="JAGHQL010000071">
    <property type="protein sequence ID" value="KAH0541678.1"/>
    <property type="molecule type" value="Genomic_DNA"/>
</dbReference>
<evidence type="ECO:0000313" key="3">
    <source>
        <dbReference type="Proteomes" id="UP000698800"/>
    </source>
</evidence>
<comment type="caution">
    <text evidence="2">The sequence shown here is derived from an EMBL/GenBank/DDBJ whole genome shotgun (WGS) entry which is preliminary data.</text>
</comment>
<keyword evidence="1" id="KW-1133">Transmembrane helix</keyword>
<evidence type="ECO:0000313" key="2">
    <source>
        <dbReference type="EMBL" id="KAH0541678.1"/>
    </source>
</evidence>
<reference evidence="2" key="1">
    <citation type="submission" date="2021-03" db="EMBL/GenBank/DDBJ databases">
        <title>Comparative genomics and phylogenomic investigation of the class Geoglossomycetes provide insights into ecological specialization and systematics.</title>
        <authorList>
            <person name="Melie T."/>
            <person name="Pirro S."/>
            <person name="Miller A.N."/>
            <person name="Quandt A."/>
        </authorList>
    </citation>
    <scope>NUCLEOTIDE SEQUENCE</scope>
    <source>
        <strain evidence="2">GBOQ0MN5Z8</strain>
    </source>
</reference>
<keyword evidence="3" id="KW-1185">Reference proteome</keyword>
<dbReference type="AlphaFoldDB" id="A0A9P8I3H0"/>
<dbReference type="OrthoDB" id="5322539at2759"/>
<evidence type="ECO:0000256" key="1">
    <source>
        <dbReference type="SAM" id="Phobius"/>
    </source>
</evidence>
<proteinExistence type="predicted"/>
<gene>
    <name evidence="2" type="ORF">FGG08_003841</name>
</gene>
<feature type="transmembrane region" description="Helical" evidence="1">
    <location>
        <begin position="449"/>
        <end position="471"/>
    </location>
</feature>
<protein>
    <submittedName>
        <fullName evidence="2">Uncharacterized protein</fullName>
    </submittedName>
</protein>
<name>A0A9P8I3H0_9PEZI</name>
<dbReference type="Proteomes" id="UP000698800">
    <property type="component" value="Unassembled WGS sequence"/>
</dbReference>
<organism evidence="2 3">
    <name type="scientific">Glutinoglossum americanum</name>
    <dbReference type="NCBI Taxonomy" id="1670608"/>
    <lineage>
        <taxon>Eukaryota</taxon>
        <taxon>Fungi</taxon>
        <taxon>Dikarya</taxon>
        <taxon>Ascomycota</taxon>
        <taxon>Pezizomycotina</taxon>
        <taxon>Geoglossomycetes</taxon>
        <taxon>Geoglossales</taxon>
        <taxon>Geoglossaceae</taxon>
        <taxon>Glutinoglossum</taxon>
    </lineage>
</organism>
<sequence length="555" mass="60760">MSQGAAVFVGHYMFFRYLDRKSIDSFDQSLKSNINVAFTVCFRATLGISLSLAFTQRLWHTFRSKPLRASTIDYLFSILNNPRSLLTWDVIKCAKFEWLFALVCWSIPLATILPTGALIVVSDKDPSNVSIDMTVPGYNSSFRGDGYFDDLVNWQLGVLGADGDYKYPKRSLVRIANQVLFGGEIVAWPSPCGQNCTYSTTLTGPSFKCTEQSGSQYNISEFTTGSIPGEGNFVWQYYAANNKTSAVGESGARSFRLYLDCAHSNQNCTGTLYLDCAAHYAEYSLNVSYVNGTQAVAYQVRPLEELYYVAQLFNYSAVNNTKQEYIGDDYLMRYGGGNNISYLLPRINAVAIKDALVEGLSGNYSSEGIGEGAYVSKGFTILEWSFCRPSFTDPGAFTLSVDGDVLAELLNNVTISMIALGIPGWSTTAKVTLTPWINIYSFFSPRDVLIPYIGALSVSLFFIIMSLIALCKNGVTAADGFLQIVSTTRGSKTLDEVAAGSCLGGKHNFTKDLRDLKLVYGETTGSSELSGATRRAGFGTRDEVSPLKVGVSYGE</sequence>
<keyword evidence="1" id="KW-0812">Transmembrane</keyword>